<feature type="transmembrane region" description="Helical" evidence="1">
    <location>
        <begin position="21"/>
        <end position="42"/>
    </location>
</feature>
<feature type="transmembrane region" description="Helical" evidence="1">
    <location>
        <begin position="107"/>
        <end position="127"/>
    </location>
</feature>
<dbReference type="AlphaFoldDB" id="A0A832VXK1"/>
<sequence>MGLSEAIKAEQKVKVRWGFIWALWCAILWGLWYVPGTVVWYAPPYGEWSAPLFPGTNPVAEFLTAAVVITTFNALWVLFFLLLWVGVLGKFGELVRTLRNFTNISKWYWLGAICGGPMAIFGSFMAMGVIGGAFSAAAALLYPIVGATIAKLWYHEKVSPRAYLGIILIIIGGILIFNPVDMIANLQNPAAPEVLFLGYLGGAMAFLGWGIEGAIAARALDVSDPDVGITVRFIGECLIWLIIIIPLTVALGWNTLPMMAATVNASAQTWLVAAGITFGYCYVSWYKSFPLIGVGRGQAVGALYGPLGVIFVTLFLSGAPAWWLVAGVIVAVIGTFIMYYLEGAEVEETTREIPA</sequence>
<feature type="transmembrane region" description="Helical" evidence="1">
    <location>
        <begin position="196"/>
        <end position="217"/>
    </location>
</feature>
<dbReference type="EMBL" id="DUIH01000016">
    <property type="protein sequence ID" value="HIH69917.1"/>
    <property type="molecule type" value="Genomic_DNA"/>
</dbReference>
<evidence type="ECO:0000313" key="2">
    <source>
        <dbReference type="EMBL" id="HIH69917.1"/>
    </source>
</evidence>
<feature type="transmembrane region" description="Helical" evidence="1">
    <location>
        <begin position="162"/>
        <end position="184"/>
    </location>
</feature>
<proteinExistence type="predicted"/>
<evidence type="ECO:0000256" key="1">
    <source>
        <dbReference type="SAM" id="Phobius"/>
    </source>
</evidence>
<keyword evidence="1" id="KW-0812">Transmembrane</keyword>
<dbReference type="RefSeq" id="WP_052353293.1">
    <property type="nucleotide sequence ID" value="NZ_DUIH01000016.1"/>
</dbReference>
<protein>
    <recommendedName>
        <fullName evidence="4">EamA family transporter</fullName>
    </recommendedName>
</protein>
<feature type="transmembrane region" description="Helical" evidence="1">
    <location>
        <begin position="133"/>
        <end position="150"/>
    </location>
</feature>
<keyword evidence="1" id="KW-0472">Membrane</keyword>
<feature type="transmembrane region" description="Helical" evidence="1">
    <location>
        <begin position="229"/>
        <end position="253"/>
    </location>
</feature>
<comment type="caution">
    <text evidence="2">The sequence shown here is derived from an EMBL/GenBank/DDBJ whole genome shotgun (WGS) entry which is preliminary data.</text>
</comment>
<reference evidence="2" key="1">
    <citation type="journal article" date="2020" name="bioRxiv">
        <title>A rank-normalized archaeal taxonomy based on genome phylogeny resolves widespread incomplete and uneven classifications.</title>
        <authorList>
            <person name="Rinke C."/>
            <person name="Chuvochina M."/>
            <person name="Mussig A.J."/>
            <person name="Chaumeil P.-A."/>
            <person name="Waite D.W."/>
            <person name="Whitman W.B."/>
            <person name="Parks D.H."/>
            <person name="Hugenholtz P."/>
        </authorList>
    </citation>
    <scope>NUCLEOTIDE SEQUENCE</scope>
    <source>
        <strain evidence="2">UBA12518</strain>
    </source>
</reference>
<accession>A0A832VXK1</accession>
<evidence type="ECO:0000313" key="3">
    <source>
        <dbReference type="Proteomes" id="UP000600363"/>
    </source>
</evidence>
<keyword evidence="1" id="KW-1133">Transmembrane helix</keyword>
<organism evidence="2 3">
    <name type="scientific">Methermicoccus shengliensis</name>
    <dbReference type="NCBI Taxonomy" id="660064"/>
    <lineage>
        <taxon>Archaea</taxon>
        <taxon>Methanobacteriati</taxon>
        <taxon>Methanobacteriota</taxon>
        <taxon>Stenosarchaea group</taxon>
        <taxon>Methanomicrobia</taxon>
        <taxon>Methanosarcinales</taxon>
        <taxon>Methermicoccaceae</taxon>
        <taxon>Methermicoccus</taxon>
    </lineage>
</organism>
<feature type="transmembrane region" description="Helical" evidence="1">
    <location>
        <begin position="297"/>
        <end position="316"/>
    </location>
</feature>
<feature type="transmembrane region" description="Helical" evidence="1">
    <location>
        <begin position="265"/>
        <end position="285"/>
    </location>
</feature>
<evidence type="ECO:0008006" key="4">
    <source>
        <dbReference type="Google" id="ProtNLM"/>
    </source>
</evidence>
<dbReference type="Proteomes" id="UP000600363">
    <property type="component" value="Unassembled WGS sequence"/>
</dbReference>
<feature type="transmembrane region" description="Helical" evidence="1">
    <location>
        <begin position="322"/>
        <end position="341"/>
    </location>
</feature>
<gene>
    <name evidence="2" type="ORF">HA299_04810</name>
</gene>
<name>A0A832VXK1_9EURY</name>
<feature type="transmembrane region" description="Helical" evidence="1">
    <location>
        <begin position="62"/>
        <end position="87"/>
    </location>
</feature>